<feature type="transmembrane region" description="Helical" evidence="1">
    <location>
        <begin position="109"/>
        <end position="126"/>
    </location>
</feature>
<dbReference type="RefSeq" id="WP_023537535.1">
    <property type="nucleotide sequence ID" value="NZ_CP109495.1"/>
</dbReference>
<keyword evidence="3" id="KW-1185">Reference proteome</keyword>
<organism evidence="2 3">
    <name type="scientific">Streptomyces niveus</name>
    <name type="common">Streptomyces spheroides</name>
    <dbReference type="NCBI Taxonomy" id="193462"/>
    <lineage>
        <taxon>Bacteria</taxon>
        <taxon>Bacillati</taxon>
        <taxon>Actinomycetota</taxon>
        <taxon>Actinomycetes</taxon>
        <taxon>Kitasatosporales</taxon>
        <taxon>Streptomycetaceae</taxon>
        <taxon>Streptomyces</taxon>
    </lineage>
</organism>
<dbReference type="EMBL" id="CP109495">
    <property type="protein sequence ID" value="WUX51239.1"/>
    <property type="molecule type" value="Genomic_DNA"/>
</dbReference>
<keyword evidence="1" id="KW-1133">Transmembrane helix</keyword>
<evidence type="ECO:0000313" key="3">
    <source>
        <dbReference type="Proteomes" id="UP001432209"/>
    </source>
</evidence>
<name>A0ABZ1ZY96_STRNV</name>
<gene>
    <name evidence="2" type="ORF">OG442_06620</name>
</gene>
<evidence type="ECO:0000256" key="1">
    <source>
        <dbReference type="SAM" id="Phobius"/>
    </source>
</evidence>
<keyword evidence="1" id="KW-0472">Membrane</keyword>
<evidence type="ECO:0000313" key="2">
    <source>
        <dbReference type="EMBL" id="WUX51239.1"/>
    </source>
</evidence>
<reference evidence="2" key="1">
    <citation type="submission" date="2022-10" db="EMBL/GenBank/DDBJ databases">
        <title>The complete genomes of actinobacterial strains from the NBC collection.</title>
        <authorList>
            <person name="Joergensen T.S."/>
            <person name="Alvarez Arevalo M."/>
            <person name="Sterndorff E.B."/>
            <person name="Faurdal D."/>
            <person name="Vuksanovic O."/>
            <person name="Mourched A.-S."/>
            <person name="Charusanti P."/>
            <person name="Shaw S."/>
            <person name="Blin K."/>
            <person name="Weber T."/>
        </authorList>
    </citation>
    <scope>NUCLEOTIDE SEQUENCE</scope>
    <source>
        <strain evidence="2">NBC_01432</strain>
    </source>
</reference>
<proteinExistence type="predicted"/>
<feature type="transmembrane region" description="Helical" evidence="1">
    <location>
        <begin position="133"/>
        <end position="150"/>
    </location>
</feature>
<feature type="transmembrane region" description="Helical" evidence="1">
    <location>
        <begin position="41"/>
        <end position="61"/>
    </location>
</feature>
<feature type="transmembrane region" description="Helical" evidence="1">
    <location>
        <begin position="12"/>
        <end position="29"/>
    </location>
</feature>
<feature type="transmembrane region" description="Helical" evidence="1">
    <location>
        <begin position="82"/>
        <end position="103"/>
    </location>
</feature>
<feature type="transmembrane region" description="Helical" evidence="1">
    <location>
        <begin position="170"/>
        <end position="188"/>
    </location>
</feature>
<keyword evidence="1" id="KW-0812">Transmembrane</keyword>
<dbReference type="Proteomes" id="UP001432209">
    <property type="component" value="Chromosome"/>
</dbReference>
<accession>A0ABZ1ZY96</accession>
<protein>
    <submittedName>
        <fullName evidence="2">Uncharacterized protein</fullName>
    </submittedName>
</protein>
<sequence>MIWWLKIRAAPALAVGLVGTFTMGLLVGSSELPVPALAGQAGQFLVGHLITLAPAVLLMFGMGRGDLRTESVASRPTRGWDVVLALATASASLAMAVLCHLLWSTEIAIVLGRNISGYIGIALFLHPLVGHRAAGALIAVVPLFCAAAGWGPGGRPEPWAWLLHSADSLLAVALAAATLAAGVTMALTRRKPLWDINSIR</sequence>